<evidence type="ECO:0000313" key="6">
    <source>
        <dbReference type="EMBL" id="MBA5689870.1"/>
    </source>
</evidence>
<reference evidence="6 7" key="1">
    <citation type="submission" date="2020-07" db="EMBL/GenBank/DDBJ databases">
        <title>Novel species isolated from subtropical streams in China.</title>
        <authorList>
            <person name="Lu H."/>
        </authorList>
    </citation>
    <scope>NUCLEOTIDE SEQUENCE [LARGE SCALE GENOMIC DNA]</scope>
    <source>
        <strain evidence="6 7">LX47W</strain>
    </source>
</reference>
<dbReference type="InterPro" id="IPR000847">
    <property type="entry name" value="LysR_HTH_N"/>
</dbReference>
<dbReference type="InterPro" id="IPR036390">
    <property type="entry name" value="WH_DNA-bd_sf"/>
</dbReference>
<dbReference type="PANTHER" id="PTHR30346:SF0">
    <property type="entry name" value="HCA OPERON TRANSCRIPTIONAL ACTIVATOR HCAR"/>
    <property type="match status" value="1"/>
</dbReference>
<dbReference type="InterPro" id="IPR036388">
    <property type="entry name" value="WH-like_DNA-bd_sf"/>
</dbReference>
<dbReference type="RefSeq" id="WP_182156672.1">
    <property type="nucleotide sequence ID" value="NZ_JACEZU010000013.1"/>
</dbReference>
<dbReference type="Gene3D" id="3.40.190.290">
    <property type="match status" value="1"/>
</dbReference>
<evidence type="ECO:0000256" key="4">
    <source>
        <dbReference type="ARBA" id="ARBA00023163"/>
    </source>
</evidence>
<evidence type="ECO:0000256" key="3">
    <source>
        <dbReference type="ARBA" id="ARBA00023125"/>
    </source>
</evidence>
<comment type="similarity">
    <text evidence="1">Belongs to the LysR transcriptional regulatory family.</text>
</comment>
<keyword evidence="7" id="KW-1185">Reference proteome</keyword>
<accession>A0A7W2FDV2</accession>
<dbReference type="GO" id="GO:0032993">
    <property type="term" value="C:protein-DNA complex"/>
    <property type="evidence" value="ECO:0007669"/>
    <property type="project" value="TreeGrafter"/>
</dbReference>
<dbReference type="Gene3D" id="1.10.10.10">
    <property type="entry name" value="Winged helix-like DNA-binding domain superfamily/Winged helix DNA-binding domain"/>
    <property type="match status" value="1"/>
</dbReference>
<evidence type="ECO:0000256" key="1">
    <source>
        <dbReference type="ARBA" id="ARBA00009437"/>
    </source>
</evidence>
<dbReference type="PROSITE" id="PS50931">
    <property type="entry name" value="HTH_LYSR"/>
    <property type="match status" value="1"/>
</dbReference>
<keyword evidence="3" id="KW-0238">DNA-binding</keyword>
<feature type="domain" description="HTH lysR-type" evidence="5">
    <location>
        <begin position="6"/>
        <end position="63"/>
    </location>
</feature>
<dbReference type="SUPFAM" id="SSF53850">
    <property type="entry name" value="Periplasmic binding protein-like II"/>
    <property type="match status" value="1"/>
</dbReference>
<name>A0A7W2FDV2_9BURK</name>
<dbReference type="Pfam" id="PF03466">
    <property type="entry name" value="LysR_substrate"/>
    <property type="match status" value="1"/>
</dbReference>
<gene>
    <name evidence="6" type="ORF">H3H39_22735</name>
</gene>
<comment type="caution">
    <text evidence="6">The sequence shown here is derived from an EMBL/GenBank/DDBJ whole genome shotgun (WGS) entry which is preliminary data.</text>
</comment>
<dbReference type="InterPro" id="IPR005119">
    <property type="entry name" value="LysR_subst-bd"/>
</dbReference>
<evidence type="ECO:0000259" key="5">
    <source>
        <dbReference type="PROSITE" id="PS50931"/>
    </source>
</evidence>
<dbReference type="GO" id="GO:0003700">
    <property type="term" value="F:DNA-binding transcription factor activity"/>
    <property type="evidence" value="ECO:0007669"/>
    <property type="project" value="InterPro"/>
</dbReference>
<dbReference type="SUPFAM" id="SSF46785">
    <property type="entry name" value="Winged helix' DNA-binding domain"/>
    <property type="match status" value="1"/>
</dbReference>
<organism evidence="6 7">
    <name type="scientific">Rugamonas apoptosis</name>
    <dbReference type="NCBI Taxonomy" id="2758570"/>
    <lineage>
        <taxon>Bacteria</taxon>
        <taxon>Pseudomonadati</taxon>
        <taxon>Pseudomonadota</taxon>
        <taxon>Betaproteobacteria</taxon>
        <taxon>Burkholderiales</taxon>
        <taxon>Oxalobacteraceae</taxon>
        <taxon>Telluria group</taxon>
        <taxon>Rugamonas</taxon>
    </lineage>
</organism>
<dbReference type="Pfam" id="PF00126">
    <property type="entry name" value="HTH_1"/>
    <property type="match status" value="1"/>
</dbReference>
<dbReference type="PANTHER" id="PTHR30346">
    <property type="entry name" value="TRANSCRIPTIONAL DUAL REGULATOR HCAR-RELATED"/>
    <property type="match status" value="1"/>
</dbReference>
<evidence type="ECO:0000256" key="2">
    <source>
        <dbReference type="ARBA" id="ARBA00023015"/>
    </source>
</evidence>
<dbReference type="GO" id="GO:0003677">
    <property type="term" value="F:DNA binding"/>
    <property type="evidence" value="ECO:0007669"/>
    <property type="project" value="UniProtKB-KW"/>
</dbReference>
<dbReference type="AlphaFoldDB" id="A0A7W2FDV2"/>
<sequence length="302" mass="33386">MIDEEITLKKLEVFLAYMRLHSLVRAAEELGQSTVSVHRALHSLEQGLRVPLFRREGRSLAPLPAAFAFAKHAQRAVAETEEGIRKVRELSGFAGGRMKIGSLYSLTLRCIPQLLMGLKLRRPELQIDLTLGSNQELLRSLDEGRLDAIVIGLQAPLDDPQLLAVPLFEDEVRLAAPLGSPYAGQTAVDLRELRDEKFITLGGGFVTSDSFEHAFQQAGYVPETIMRVSDIFSLINLVGGGMGYSLLPGRVADFSTRIELIPLAARYGSHQAITLLLSRSRERDPNLLALAAECRMYGTRQH</sequence>
<protein>
    <submittedName>
        <fullName evidence="6">LysR family transcriptional regulator</fullName>
    </submittedName>
</protein>
<evidence type="ECO:0000313" key="7">
    <source>
        <dbReference type="Proteomes" id="UP000573499"/>
    </source>
</evidence>
<proteinExistence type="inferred from homology"/>
<keyword evidence="4" id="KW-0804">Transcription</keyword>
<dbReference type="EMBL" id="JACEZU010000013">
    <property type="protein sequence ID" value="MBA5689870.1"/>
    <property type="molecule type" value="Genomic_DNA"/>
</dbReference>
<dbReference type="Proteomes" id="UP000573499">
    <property type="component" value="Unassembled WGS sequence"/>
</dbReference>
<keyword evidence="2" id="KW-0805">Transcription regulation</keyword>